<proteinExistence type="inferred from homology"/>
<dbReference type="SUPFAM" id="SSF51316">
    <property type="entry name" value="Mss4-like"/>
    <property type="match status" value="1"/>
</dbReference>
<keyword evidence="1 3" id="KW-0560">Oxidoreductase</keyword>
<dbReference type="RefSeq" id="WP_058920142.1">
    <property type="nucleotide sequence ID" value="NZ_JBHSQC010000006.1"/>
</dbReference>
<dbReference type="HAMAP" id="MF_01400">
    <property type="entry name" value="MsrB"/>
    <property type="match status" value="1"/>
</dbReference>
<comment type="caution">
    <text evidence="5">The sequence shown here is derived from an EMBL/GenBank/DDBJ whole genome shotgun (WGS) entry which is preliminary data.</text>
</comment>
<accession>A0ABW4NP58</accession>
<dbReference type="Proteomes" id="UP001597285">
    <property type="component" value="Unassembled WGS sequence"/>
</dbReference>
<dbReference type="InterPro" id="IPR002579">
    <property type="entry name" value="Met_Sox_Rdtase_MsrB_dom"/>
</dbReference>
<evidence type="ECO:0000256" key="3">
    <source>
        <dbReference type="HAMAP-Rule" id="MF_01400"/>
    </source>
</evidence>
<comment type="similarity">
    <text evidence="3">Belongs to the MsrB Met sulfoxide reductase family.</text>
</comment>
<comment type="caution">
    <text evidence="3">Lacks conserved residue(s) required for the propagation of feature annotation.</text>
</comment>
<dbReference type="NCBIfam" id="TIGR00357">
    <property type="entry name" value="peptide-methionine (R)-S-oxide reductase MsrB"/>
    <property type="match status" value="1"/>
</dbReference>
<comment type="catalytic activity">
    <reaction evidence="2 3">
        <text>L-methionyl-[protein] + [thioredoxin]-disulfide + H2O = L-methionyl-(R)-S-oxide-[protein] + [thioredoxin]-dithiol</text>
        <dbReference type="Rhea" id="RHEA:24164"/>
        <dbReference type="Rhea" id="RHEA-COMP:10698"/>
        <dbReference type="Rhea" id="RHEA-COMP:10700"/>
        <dbReference type="Rhea" id="RHEA-COMP:12313"/>
        <dbReference type="Rhea" id="RHEA-COMP:12314"/>
        <dbReference type="ChEBI" id="CHEBI:15377"/>
        <dbReference type="ChEBI" id="CHEBI:16044"/>
        <dbReference type="ChEBI" id="CHEBI:29950"/>
        <dbReference type="ChEBI" id="CHEBI:45764"/>
        <dbReference type="ChEBI" id="CHEBI:50058"/>
        <dbReference type="EC" id="1.8.4.12"/>
    </reaction>
</comment>
<dbReference type="Gene3D" id="2.170.150.20">
    <property type="entry name" value="Peptide methionine sulfoxide reductase"/>
    <property type="match status" value="1"/>
</dbReference>
<dbReference type="EMBL" id="JBHUFF010000018">
    <property type="protein sequence ID" value="MFD1800224.1"/>
    <property type="molecule type" value="Genomic_DNA"/>
</dbReference>
<evidence type="ECO:0000256" key="1">
    <source>
        <dbReference type="ARBA" id="ARBA00023002"/>
    </source>
</evidence>
<evidence type="ECO:0000259" key="4">
    <source>
        <dbReference type="PROSITE" id="PS51790"/>
    </source>
</evidence>
<dbReference type="PROSITE" id="PS51790">
    <property type="entry name" value="MSRB"/>
    <property type="match status" value="1"/>
</dbReference>
<dbReference type="Pfam" id="PF01641">
    <property type="entry name" value="SelR"/>
    <property type="match status" value="1"/>
</dbReference>
<organism evidence="5 6">
    <name type="scientific">Carnobacterium antarcticum</name>
    <dbReference type="NCBI Taxonomy" id="2126436"/>
    <lineage>
        <taxon>Bacteria</taxon>
        <taxon>Bacillati</taxon>
        <taxon>Bacillota</taxon>
        <taxon>Bacilli</taxon>
        <taxon>Lactobacillales</taxon>
        <taxon>Carnobacteriaceae</taxon>
        <taxon>Carnobacterium</taxon>
    </lineage>
</organism>
<gene>
    <name evidence="3 5" type="primary">msrB</name>
    <name evidence="5" type="ORF">ACFSBK_10245</name>
</gene>
<evidence type="ECO:0000256" key="2">
    <source>
        <dbReference type="ARBA" id="ARBA00048488"/>
    </source>
</evidence>
<keyword evidence="6" id="KW-1185">Reference proteome</keyword>
<reference evidence="6" key="1">
    <citation type="journal article" date="2019" name="Int. J. Syst. Evol. Microbiol.">
        <title>The Global Catalogue of Microorganisms (GCM) 10K type strain sequencing project: providing services to taxonomists for standard genome sequencing and annotation.</title>
        <authorList>
            <consortium name="The Broad Institute Genomics Platform"/>
            <consortium name="The Broad Institute Genome Sequencing Center for Infectious Disease"/>
            <person name="Wu L."/>
            <person name="Ma J."/>
        </authorList>
    </citation>
    <scope>NUCLEOTIDE SEQUENCE [LARGE SCALE GENOMIC DNA]</scope>
    <source>
        <strain evidence="6">KCTC 42143</strain>
    </source>
</reference>
<evidence type="ECO:0000313" key="6">
    <source>
        <dbReference type="Proteomes" id="UP001597285"/>
    </source>
</evidence>
<dbReference type="InterPro" id="IPR011057">
    <property type="entry name" value="Mss4-like_sf"/>
</dbReference>
<dbReference type="GO" id="GO:0033743">
    <property type="term" value="F:peptide-methionine (R)-S-oxide reductase activity"/>
    <property type="evidence" value="ECO:0007669"/>
    <property type="project" value="UniProtKB-EC"/>
</dbReference>
<feature type="domain" description="MsrB" evidence="4">
    <location>
        <begin position="6"/>
        <end position="129"/>
    </location>
</feature>
<name>A0ABW4NP58_9LACT</name>
<sequence length="145" mass="16281">MTKFSQEELKQTLTPIQYEVTQNEATERPFTGEYDAFYDDGIFVDVVSGKPLFSSTDKYDAGCGWPSFTKPIASEEVVEKMDRKLGMARTEVRSKEANSHLGHVFNDGPTEAGGLRYCINSAALRFVPKEKLEEEGYGTYLNLFA</sequence>
<evidence type="ECO:0000313" key="5">
    <source>
        <dbReference type="EMBL" id="MFD1800224.1"/>
    </source>
</evidence>
<feature type="active site" description="Nucleophile" evidence="3">
    <location>
        <position position="118"/>
    </location>
</feature>
<dbReference type="InterPro" id="IPR028427">
    <property type="entry name" value="Met_Sox_Rdtase_MsrB"/>
</dbReference>
<dbReference type="PANTHER" id="PTHR10173:SF59">
    <property type="entry name" value="PEPTIDE METHIONINE SULFOXIDE REDUCTASE MSRA_MSRB"/>
    <property type="match status" value="1"/>
</dbReference>
<dbReference type="PANTHER" id="PTHR10173">
    <property type="entry name" value="METHIONINE SULFOXIDE REDUCTASE"/>
    <property type="match status" value="1"/>
</dbReference>
<dbReference type="EC" id="1.8.4.12" evidence="3"/>
<protein>
    <recommendedName>
        <fullName evidence="3">Peptide methionine sulfoxide reductase MsrB</fullName>
        <ecNumber evidence="3">1.8.4.12</ecNumber>
    </recommendedName>
    <alternativeName>
        <fullName evidence="3">Peptide-methionine (R)-S-oxide reductase</fullName>
    </alternativeName>
</protein>